<feature type="region of interest" description="Disordered" evidence="1">
    <location>
        <begin position="192"/>
        <end position="222"/>
    </location>
</feature>
<evidence type="ECO:0000259" key="3">
    <source>
        <dbReference type="Pfam" id="PF10106"/>
    </source>
</evidence>
<dbReference type="Gene3D" id="2.30.110.50">
    <property type="match status" value="1"/>
</dbReference>
<dbReference type="EMBL" id="BAABLD010000007">
    <property type="protein sequence ID" value="GAA5162776.1"/>
    <property type="molecule type" value="Genomic_DNA"/>
</dbReference>
<evidence type="ECO:0000313" key="6">
    <source>
        <dbReference type="Proteomes" id="UP001500547"/>
    </source>
</evidence>
<proteinExistence type="predicted"/>
<organism evidence="5 6">
    <name type="scientific">Viridibacterium curvum</name>
    <dbReference type="NCBI Taxonomy" id="1101404"/>
    <lineage>
        <taxon>Bacteria</taxon>
        <taxon>Pseudomonadati</taxon>
        <taxon>Pseudomonadota</taxon>
        <taxon>Betaproteobacteria</taxon>
        <taxon>Rhodocyclales</taxon>
        <taxon>Rhodocyclaceae</taxon>
        <taxon>Viridibacterium</taxon>
    </lineage>
</organism>
<feature type="region of interest" description="Disordered" evidence="1">
    <location>
        <begin position="798"/>
        <end position="838"/>
    </location>
</feature>
<feature type="domain" description="Gp5/Type VI secretion system Vgr protein OB-fold" evidence="2">
    <location>
        <begin position="222"/>
        <end position="268"/>
    </location>
</feature>
<name>A0ABP9QJB8_9RHOO</name>
<feature type="compositionally biased region" description="Basic and acidic residues" evidence="1">
    <location>
        <begin position="811"/>
        <end position="828"/>
    </location>
</feature>
<protein>
    <recommendedName>
        <fullName evidence="7">Type VI secretion system tip protein VgrG</fullName>
    </recommendedName>
</protein>
<feature type="domain" description="DUF2345" evidence="3">
    <location>
        <begin position="521"/>
        <end position="673"/>
    </location>
</feature>
<evidence type="ECO:0000256" key="1">
    <source>
        <dbReference type="SAM" id="MobiDB-lite"/>
    </source>
</evidence>
<feature type="domain" description="Putative type VI secretion system Rhs element associated Vgr" evidence="4">
    <location>
        <begin position="354"/>
        <end position="460"/>
    </location>
</feature>
<evidence type="ECO:0000313" key="5">
    <source>
        <dbReference type="EMBL" id="GAA5162776.1"/>
    </source>
</evidence>
<dbReference type="InterPro" id="IPR018769">
    <property type="entry name" value="VgrG2_DUF2345"/>
</dbReference>
<evidence type="ECO:0000259" key="4">
    <source>
        <dbReference type="Pfam" id="PF13296"/>
    </source>
</evidence>
<dbReference type="Pfam" id="PF10106">
    <property type="entry name" value="DUF2345"/>
    <property type="match status" value="1"/>
</dbReference>
<reference evidence="6" key="1">
    <citation type="journal article" date="2019" name="Int. J. Syst. Evol. Microbiol.">
        <title>The Global Catalogue of Microorganisms (GCM) 10K type strain sequencing project: providing services to taxonomists for standard genome sequencing and annotation.</title>
        <authorList>
            <consortium name="The Broad Institute Genomics Platform"/>
            <consortium name="The Broad Institute Genome Sequencing Center for Infectious Disease"/>
            <person name="Wu L."/>
            <person name="Ma J."/>
        </authorList>
    </citation>
    <scope>NUCLEOTIDE SEQUENCE [LARGE SCALE GENOMIC DNA]</scope>
    <source>
        <strain evidence="6">JCM 18715</strain>
    </source>
</reference>
<dbReference type="Gene3D" id="2.40.50.230">
    <property type="entry name" value="Gp5 N-terminal domain"/>
    <property type="match status" value="1"/>
</dbReference>
<evidence type="ECO:0000259" key="2">
    <source>
        <dbReference type="Pfam" id="PF04717"/>
    </source>
</evidence>
<dbReference type="SUPFAM" id="SSF69255">
    <property type="entry name" value="gp5 N-terminal domain-like"/>
    <property type="match status" value="1"/>
</dbReference>
<dbReference type="InterPro" id="IPR037026">
    <property type="entry name" value="Vgr_OB-fold_dom_sf"/>
</dbReference>
<dbReference type="Pfam" id="PF13296">
    <property type="entry name" value="T6SS_Vgr"/>
    <property type="match status" value="1"/>
</dbReference>
<accession>A0ABP9QJB8</accession>
<feature type="region of interest" description="Disordered" evidence="1">
    <location>
        <begin position="269"/>
        <end position="331"/>
    </location>
</feature>
<dbReference type="Pfam" id="PF04717">
    <property type="entry name" value="Phage_base_V"/>
    <property type="match status" value="1"/>
</dbReference>
<comment type="caution">
    <text evidence="5">The sequence shown here is derived from an EMBL/GenBank/DDBJ whole genome shotgun (WGS) entry which is preliminary data.</text>
</comment>
<dbReference type="Proteomes" id="UP001500547">
    <property type="component" value="Unassembled WGS sequence"/>
</dbReference>
<gene>
    <name evidence="5" type="ORF">GCM10025770_13970</name>
</gene>
<dbReference type="SUPFAM" id="SSF69279">
    <property type="entry name" value="Phage tail proteins"/>
    <property type="match status" value="1"/>
</dbReference>
<evidence type="ECO:0008006" key="7">
    <source>
        <dbReference type="Google" id="ProtNLM"/>
    </source>
</evidence>
<feature type="compositionally biased region" description="Polar residues" evidence="1">
    <location>
        <begin position="293"/>
        <end position="304"/>
    </location>
</feature>
<dbReference type="InterPro" id="IPR006531">
    <property type="entry name" value="Gp5/Vgr_OB"/>
</dbReference>
<dbReference type="InterPro" id="IPR028244">
    <property type="entry name" value="T6SS_Rhs_Vgr_dom"/>
</dbReference>
<keyword evidence="6" id="KW-1185">Reference proteome</keyword>
<sequence>MPGAYAFASAAAADRYTRLAQEAREARYKRFAGASSVRSFRAGHRFILSGSPLDAQAVLRGESQDAEAANQSRHFVVLGVQVVGINNLPKTLASAAGALGDVATALPAAPASLIAGAKARGYANQFDAQRVAVPWRPALEDETGLRINPRPTAPGVQTAIVVGPEGETTPGAAGEIHTDALHRVRVKFHWQRGAAAQSSPLPRGEGPGVREANSADGGPAPHTTWLRVASRYAGAGLGAQFVPRIGQEVLVGFLEGDIDRPIVLGSLYNGQGDGSVAPTPGGEGRHSREGGNPATSDSANSPFNQAADHKPSAQGNLAGGNSPAWHGEAAAAGAHRNAAALSGFKSAEYNQPHAGYSQLVFDDTDGQLRVQLATTQAATQLNLGHLVHQADNYRGSHRGDGFELRTDGYGALRAARGALFTTWGIAHAPDKAQSEPAGDATAAIALFKQASELTRNTSQIATTHKTVAVASAQGSAGGNQSALDKEKAPLPAQHRAASGVLANTFDAALSDAGDKSTAANKDKIPHSTDALLTLAAKGGLGMVAGQSLQWAAGETLTWASGQDSNYALASHLRIHTGQALGVLSSAKGEGHLKAIAASGPVLAQAQADVMTLAAKEQLKMVSVSGKLDMASPKKIHLAVAGGSAITIEGGNITVQCPGVLTVHASSKSFGGGANVDAVLPAMPRSALPEGTPFKFDLRLADGAGPLGAAQANVPWRIVIASTPREALETTDFLLQGRTASDGRIALSADNEKTLIEAYNRQPSSIWLAYRGKVRSLTLTQERESWTDQQKKERALDAMGYVDSLEQPGETNSDKNREAISRTEHKSADGKSLLKKLKG</sequence>